<dbReference type="Pfam" id="PF04519">
    <property type="entry name" value="Bactofilin"/>
    <property type="match status" value="1"/>
</dbReference>
<dbReference type="EMBL" id="SHKM01000001">
    <property type="protein sequence ID" value="RZT89727.1"/>
    <property type="molecule type" value="Genomic_DNA"/>
</dbReference>
<sequence length="149" mass="15787">MKNSKPLRFGANGLPDVAMKGVIPTGTTVHGEVDFCGGLWVDGNVRGDLRGKEGETPVIVVNQQAFVKGHLLADHVVVYGTVSGNIEARETLFLGPTAKVKGGHVRYGELTISEGATLTGHLVCNKVAEVQVEQDEAAPRRVTKVRSTG</sequence>
<dbReference type="PANTHER" id="PTHR35024:SF4">
    <property type="entry name" value="POLYMER-FORMING CYTOSKELETAL PROTEIN"/>
    <property type="match status" value="1"/>
</dbReference>
<evidence type="ECO:0000313" key="2">
    <source>
        <dbReference type="EMBL" id="RZT89727.1"/>
    </source>
</evidence>
<dbReference type="PANTHER" id="PTHR35024">
    <property type="entry name" value="HYPOTHETICAL CYTOSOLIC PROTEIN"/>
    <property type="match status" value="1"/>
</dbReference>
<comment type="caution">
    <text evidence="2">The sequence shown here is derived from an EMBL/GenBank/DDBJ whole genome shotgun (WGS) entry which is preliminary data.</text>
</comment>
<dbReference type="Proteomes" id="UP000292136">
    <property type="component" value="Unassembled WGS sequence"/>
</dbReference>
<dbReference type="RefSeq" id="WP_130458409.1">
    <property type="nucleotide sequence ID" value="NZ_SHKM01000001.1"/>
</dbReference>
<name>A0ABY0IRN2_9RHOO</name>
<gene>
    <name evidence="2" type="ORF">EV678_0520</name>
</gene>
<comment type="similarity">
    <text evidence="1">Belongs to the bactofilin family.</text>
</comment>
<reference evidence="2 3" key="1">
    <citation type="submission" date="2019-02" db="EMBL/GenBank/DDBJ databases">
        <title>Genomic Encyclopedia of Type Strains, Phase IV (KMG-IV): sequencing the most valuable type-strain genomes for metagenomic binning, comparative biology and taxonomic classification.</title>
        <authorList>
            <person name="Goeker M."/>
        </authorList>
    </citation>
    <scope>NUCLEOTIDE SEQUENCE [LARGE SCALE GENOMIC DNA]</scope>
    <source>
        <strain evidence="2 3">DSM 21223</strain>
    </source>
</reference>
<accession>A0ABY0IRN2</accession>
<proteinExistence type="inferred from homology"/>
<evidence type="ECO:0000256" key="1">
    <source>
        <dbReference type="ARBA" id="ARBA00044755"/>
    </source>
</evidence>
<organism evidence="2 3">
    <name type="scientific">Azospira oryzae</name>
    <dbReference type="NCBI Taxonomy" id="146939"/>
    <lineage>
        <taxon>Bacteria</taxon>
        <taxon>Pseudomonadati</taxon>
        <taxon>Pseudomonadota</taxon>
        <taxon>Betaproteobacteria</taxon>
        <taxon>Rhodocyclales</taxon>
        <taxon>Rhodocyclaceae</taxon>
        <taxon>Azospira</taxon>
    </lineage>
</organism>
<keyword evidence="3" id="KW-1185">Reference proteome</keyword>
<dbReference type="InterPro" id="IPR007607">
    <property type="entry name" value="BacA/B"/>
</dbReference>
<evidence type="ECO:0000313" key="3">
    <source>
        <dbReference type="Proteomes" id="UP000292136"/>
    </source>
</evidence>
<protein>
    <submittedName>
        <fullName evidence="2">Cytoskeletal protein CcmA (Bactofilin family)</fullName>
    </submittedName>
</protein>